<protein>
    <submittedName>
        <fullName evidence="8">CDGSH iron-sulfur domain-containing protein</fullName>
    </submittedName>
</protein>
<dbReference type="GO" id="GO:0005737">
    <property type="term" value="C:cytoplasm"/>
    <property type="evidence" value="ECO:0007669"/>
    <property type="project" value="UniProtKB-ARBA"/>
</dbReference>
<evidence type="ECO:0000313" key="8">
    <source>
        <dbReference type="EMBL" id="MBO2445897.1"/>
    </source>
</evidence>
<dbReference type="Gene3D" id="3.40.5.90">
    <property type="entry name" value="CDGSH iron-sulfur domain, mitoNEET-type"/>
    <property type="match status" value="2"/>
</dbReference>
<comment type="caution">
    <text evidence="8">The sequence shown here is derived from an EMBL/GenBank/DDBJ whole genome shotgun (WGS) entry which is preliminary data.</text>
</comment>
<dbReference type="GO" id="GO:0020037">
    <property type="term" value="F:heme binding"/>
    <property type="evidence" value="ECO:0007669"/>
    <property type="project" value="InterPro"/>
</dbReference>
<dbReference type="InterPro" id="IPR042216">
    <property type="entry name" value="MitoNEET_CISD"/>
</dbReference>
<accession>A0A939T4G9</accession>
<dbReference type="Pfam" id="PF06902">
    <property type="entry name" value="Fer4_19"/>
    <property type="match status" value="1"/>
</dbReference>
<dbReference type="InterPro" id="IPR009050">
    <property type="entry name" value="Globin-like_sf"/>
</dbReference>
<evidence type="ECO:0000313" key="9">
    <source>
        <dbReference type="Proteomes" id="UP000669179"/>
    </source>
</evidence>
<dbReference type="PANTHER" id="PTHR46491:SF3">
    <property type="entry name" value="CDGSH IRON-SULFUR DOMAIN-CONTAINING PROTEIN 3, MITOCHONDRIAL"/>
    <property type="match status" value="1"/>
</dbReference>
<keyword evidence="5" id="KW-0408">Iron</keyword>
<keyword evidence="6" id="KW-0411">Iron-sulfur</keyword>
<dbReference type="SMART" id="SM00704">
    <property type="entry name" value="ZnF_CDGSH"/>
    <property type="match status" value="2"/>
</dbReference>
<dbReference type="GO" id="GO:0019825">
    <property type="term" value="F:oxygen binding"/>
    <property type="evidence" value="ECO:0007669"/>
    <property type="project" value="InterPro"/>
</dbReference>
<dbReference type="Gene3D" id="1.10.490.10">
    <property type="entry name" value="Globins"/>
    <property type="match status" value="1"/>
</dbReference>
<dbReference type="PANTHER" id="PTHR46491">
    <property type="entry name" value="CDGSH IRON SULFUR DOMAIN PROTEIN HOMOLOG"/>
    <property type="match status" value="1"/>
</dbReference>
<organism evidence="8 9">
    <name type="scientific">Actinomadura barringtoniae</name>
    <dbReference type="NCBI Taxonomy" id="1427535"/>
    <lineage>
        <taxon>Bacteria</taxon>
        <taxon>Bacillati</taxon>
        <taxon>Actinomycetota</taxon>
        <taxon>Actinomycetes</taxon>
        <taxon>Streptosporangiales</taxon>
        <taxon>Thermomonosporaceae</taxon>
        <taxon>Actinomadura</taxon>
    </lineage>
</organism>
<keyword evidence="1" id="KW-0813">Transport</keyword>
<dbReference type="GO" id="GO:0051537">
    <property type="term" value="F:2 iron, 2 sulfur cluster binding"/>
    <property type="evidence" value="ECO:0007669"/>
    <property type="project" value="UniProtKB-KW"/>
</dbReference>
<evidence type="ECO:0000256" key="4">
    <source>
        <dbReference type="ARBA" id="ARBA00022723"/>
    </source>
</evidence>
<keyword evidence="2" id="KW-0349">Heme</keyword>
<dbReference type="InterPro" id="IPR001486">
    <property type="entry name" value="Hemoglobin_trunc"/>
</dbReference>
<evidence type="ECO:0000256" key="5">
    <source>
        <dbReference type="ARBA" id="ARBA00023004"/>
    </source>
</evidence>
<dbReference type="SUPFAM" id="SSF46458">
    <property type="entry name" value="Globin-like"/>
    <property type="match status" value="1"/>
</dbReference>
<dbReference type="GO" id="GO:0046872">
    <property type="term" value="F:metal ion binding"/>
    <property type="evidence" value="ECO:0007669"/>
    <property type="project" value="UniProtKB-KW"/>
</dbReference>
<sequence length="546" mass="59857">MSDLLESEVPTDVIEPSVSAEGVFADELWSLTKDVTALLTDPGAPVELYEVAAALQELSCLIAPADGPGDAAARIEELARLQAGMPCRIQIAPNGPYLVTNAERLLDHLGRPLPVRPQMALCRCGESKNKPFCDGSHAKVGFVDGKDPGRVPDRLDTYPGQQITVFDNRGTCAHSGLCTDRLSNVFRAHDEPFVAPSGGRMDEIVRAVRNCPSGALGYAIGGEAAPAQDRPASIEVSKDGPYRVIGAIPLTGPQEDLEPQNKGASPEHYSLCRCGHSQNKPFCSGMHWYVNFRDPEPDPDRTPTLFEWVGGLPSLTRMTRIFYERYVPEDPLLAPLFGSMEPDHPERVAAWLAETFGGPKSYTGQYGGYERMVSQHQGKALTEEQRARWAQLIIRSAADAGLPTDPEFSAAFVAYIEWGSRIAVENSQPGARPPARMPVPKWWWVCDAAPGTRVSALEPGFDERPPVELPAPGQAISFDSHVKPLFRAMDRRSMAFVFDLWSYDDVVHHADAILARLRQGSMPCDGAWPEEKVEFFARWINEGTPA</sequence>
<keyword evidence="9" id="KW-1185">Reference proteome</keyword>
<dbReference type="CDD" id="cd14775">
    <property type="entry name" value="TrHb2_O-like"/>
    <property type="match status" value="1"/>
</dbReference>
<feature type="domain" description="Iron-binding zinc finger CDGSH type" evidence="7">
    <location>
        <begin position="94"/>
        <end position="143"/>
    </location>
</feature>
<dbReference type="Proteomes" id="UP000669179">
    <property type="component" value="Unassembled WGS sequence"/>
</dbReference>
<dbReference type="InterPro" id="IPR018967">
    <property type="entry name" value="FeS-contain_CDGSH-typ"/>
</dbReference>
<gene>
    <name evidence="8" type="ORF">J4573_02235</name>
</gene>
<dbReference type="EMBL" id="JAGEOJ010000001">
    <property type="protein sequence ID" value="MBO2445897.1"/>
    <property type="molecule type" value="Genomic_DNA"/>
</dbReference>
<proteinExistence type="predicted"/>
<evidence type="ECO:0000256" key="3">
    <source>
        <dbReference type="ARBA" id="ARBA00022714"/>
    </source>
</evidence>
<name>A0A939T4G9_9ACTN</name>
<keyword evidence="3" id="KW-0001">2Fe-2S</keyword>
<keyword evidence="4" id="KW-0479">Metal-binding</keyword>
<evidence type="ECO:0000256" key="6">
    <source>
        <dbReference type="ARBA" id="ARBA00023014"/>
    </source>
</evidence>
<dbReference type="InterPro" id="IPR052950">
    <property type="entry name" value="CISD"/>
</dbReference>
<dbReference type="RefSeq" id="WP_208253478.1">
    <property type="nucleotide sequence ID" value="NZ_JAGEOJ010000001.1"/>
</dbReference>
<dbReference type="Pfam" id="PF01152">
    <property type="entry name" value="Bac_globin"/>
    <property type="match status" value="1"/>
</dbReference>
<feature type="domain" description="Iron-binding zinc finger CDGSH type" evidence="7">
    <location>
        <begin position="247"/>
        <end position="293"/>
    </location>
</feature>
<evidence type="ECO:0000256" key="2">
    <source>
        <dbReference type="ARBA" id="ARBA00022617"/>
    </source>
</evidence>
<evidence type="ECO:0000256" key="1">
    <source>
        <dbReference type="ARBA" id="ARBA00022448"/>
    </source>
</evidence>
<evidence type="ECO:0000259" key="7">
    <source>
        <dbReference type="SMART" id="SM00704"/>
    </source>
</evidence>
<dbReference type="InterPro" id="IPR012292">
    <property type="entry name" value="Globin/Proto"/>
</dbReference>
<dbReference type="InterPro" id="IPR010693">
    <property type="entry name" value="Divergent_4Fe-4S_mono-cluster"/>
</dbReference>
<dbReference type="Pfam" id="PF09360">
    <property type="entry name" value="zf-CDGSH"/>
    <property type="match status" value="2"/>
</dbReference>
<dbReference type="AlphaFoldDB" id="A0A939T4G9"/>
<reference evidence="8" key="1">
    <citation type="submission" date="2021-03" db="EMBL/GenBank/DDBJ databases">
        <authorList>
            <person name="Kanchanasin P."/>
            <person name="Saeng-In P."/>
            <person name="Phongsopitanun W."/>
            <person name="Yuki M."/>
            <person name="Kudo T."/>
            <person name="Ohkuma M."/>
            <person name="Tanasupawat S."/>
        </authorList>
    </citation>
    <scope>NUCLEOTIDE SEQUENCE</scope>
    <source>
        <strain evidence="8">GKU 128</strain>
    </source>
</reference>